<keyword evidence="10" id="KW-0238">DNA-binding</keyword>
<keyword evidence="4" id="KW-0479">Metal-binding</keyword>
<feature type="compositionally biased region" description="Basic and acidic residues" evidence="13">
    <location>
        <begin position="499"/>
        <end position="524"/>
    </location>
</feature>
<dbReference type="PRINTS" id="PR01345">
    <property type="entry name" value="CERVTRCPTASE"/>
</dbReference>
<keyword evidence="7" id="KW-0862">Zinc</keyword>
<evidence type="ECO:0000256" key="11">
    <source>
        <dbReference type="ARBA" id="ARBA00023268"/>
    </source>
</evidence>
<gene>
    <name evidence="16" type="ORF">DUI87_19053</name>
</gene>
<dbReference type="STRING" id="333673.A0A3M0JYN0"/>
<dbReference type="GO" id="GO:0035613">
    <property type="term" value="F:RNA stem-loop binding"/>
    <property type="evidence" value="ECO:0007669"/>
    <property type="project" value="TreeGrafter"/>
</dbReference>
<evidence type="ECO:0000256" key="4">
    <source>
        <dbReference type="ARBA" id="ARBA00022723"/>
    </source>
</evidence>
<keyword evidence="3" id="KW-0540">Nuclease</keyword>
<feature type="compositionally biased region" description="Acidic residues" evidence="13">
    <location>
        <begin position="526"/>
        <end position="535"/>
    </location>
</feature>
<accession>A0A3M0JYN0</accession>
<evidence type="ECO:0000256" key="5">
    <source>
        <dbReference type="ARBA" id="ARBA00022759"/>
    </source>
</evidence>
<keyword evidence="17" id="KW-1185">Reference proteome</keyword>
<protein>
    <submittedName>
        <fullName evidence="16">Uncharacterized protein</fullName>
    </submittedName>
</protein>
<evidence type="ECO:0000256" key="12">
    <source>
        <dbReference type="PROSITE-ProRule" id="PRU00506"/>
    </source>
</evidence>
<dbReference type="Proteomes" id="UP000269221">
    <property type="component" value="Unassembled WGS sequence"/>
</dbReference>
<dbReference type="SUPFAM" id="SSF53098">
    <property type="entry name" value="Ribonuclease H-like"/>
    <property type="match status" value="1"/>
</dbReference>
<comment type="caution">
    <text evidence="16">The sequence shown here is derived from an EMBL/GenBank/DDBJ whole genome shotgun (WGS) entry which is preliminary data.</text>
</comment>
<dbReference type="Pfam" id="PF00552">
    <property type="entry name" value="IN_DBD_C"/>
    <property type="match status" value="1"/>
</dbReference>
<dbReference type="GO" id="GO:0015074">
    <property type="term" value="P:DNA integration"/>
    <property type="evidence" value="ECO:0007669"/>
    <property type="project" value="UniProtKB-KW"/>
</dbReference>
<keyword evidence="2" id="KW-0548">Nucleotidyltransferase</keyword>
<reference evidence="16 17" key="1">
    <citation type="submission" date="2018-07" db="EMBL/GenBank/DDBJ databases">
        <title>A high quality draft genome assembly of the barn swallow (H. rustica rustica).</title>
        <authorList>
            <person name="Formenti G."/>
            <person name="Chiara M."/>
            <person name="Poveda L."/>
            <person name="Francoijs K.-J."/>
            <person name="Bonisoli-Alquati A."/>
            <person name="Canova L."/>
            <person name="Gianfranceschi L."/>
            <person name="Horner D.S."/>
            <person name="Saino N."/>
        </authorList>
    </citation>
    <scope>NUCLEOTIDE SEQUENCE [LARGE SCALE GENOMIC DNA]</scope>
    <source>
        <strain evidence="16">Chelidonia</strain>
        <tissue evidence="16">Blood</tissue>
    </source>
</reference>
<sequence>MKLYQGRKPIPILGCIKSSVAILFQVEDFGHKNPLQRYRLGTVWLDSVQAERDLGVLVDNRLDMSQQCALVAKKANGILACIRNCVTSRSREVILPLYSALVRPHLENCVQFWAPQFRKDIEMLERVQRRATRLVRGLGHKPYEERLKELGLFSLEKRRLRGDLITLYNFLKGGNSRTREDGFKLKESRFRLDVRKKFFTVRMMRYWHGLTREAVAARSLEVLKTRAENRLQGNGGFGSTGPPQVHWTAVLTKDHPEKVCTLSIPGATPSEIRLRRLLETGVNPRGLRTLEIWQTDVIQVAEFGRLKYVHVTINTFSSAMWASAHTGQKTHNVIAHWRQAFAVLGIPSAVKTDNGPAYASQKVWQFLQMRGVSHKFGIPCSPSGQAIVERAHGTLKWVLQKQKRGVQGETPHSQLAKALYTINHLTVLQNSNNPVILNHHLSLQALDETHQPRAKVRVRNLVTKQWEGPYDLIASGHGYACVSTDNGLHWVPAKCVRPDLRPQRENPADRQAGDRDQNESHQVDEPSSDDSDADDVSDHSDGHSRNKN</sequence>
<dbReference type="InterPro" id="IPR036862">
    <property type="entry name" value="Integrase_C_dom_sf_retrovir"/>
</dbReference>
<feature type="DNA-binding region" description="Integrase-type" evidence="12">
    <location>
        <begin position="454"/>
        <end position="501"/>
    </location>
</feature>
<dbReference type="PROSITE" id="PS50994">
    <property type="entry name" value="INTEGRASE"/>
    <property type="match status" value="1"/>
</dbReference>
<feature type="domain" description="Integrase-type" evidence="15">
    <location>
        <begin position="454"/>
        <end position="501"/>
    </location>
</feature>
<keyword evidence="6" id="KW-0378">Hydrolase</keyword>
<keyword evidence="11" id="KW-0511">Multifunctional enzyme</keyword>
<evidence type="ECO:0000259" key="14">
    <source>
        <dbReference type="PROSITE" id="PS50994"/>
    </source>
</evidence>
<dbReference type="Gene3D" id="2.30.30.10">
    <property type="entry name" value="Integrase, C-terminal domain superfamily, retroviral"/>
    <property type="match status" value="1"/>
</dbReference>
<dbReference type="InterPro" id="IPR036397">
    <property type="entry name" value="RNaseH_sf"/>
</dbReference>
<organism evidence="16 17">
    <name type="scientific">Hirundo rustica rustica</name>
    <dbReference type="NCBI Taxonomy" id="333673"/>
    <lineage>
        <taxon>Eukaryota</taxon>
        <taxon>Metazoa</taxon>
        <taxon>Chordata</taxon>
        <taxon>Craniata</taxon>
        <taxon>Vertebrata</taxon>
        <taxon>Euteleostomi</taxon>
        <taxon>Archelosauria</taxon>
        <taxon>Archosauria</taxon>
        <taxon>Dinosauria</taxon>
        <taxon>Saurischia</taxon>
        <taxon>Theropoda</taxon>
        <taxon>Coelurosauria</taxon>
        <taxon>Aves</taxon>
        <taxon>Neognathae</taxon>
        <taxon>Neoaves</taxon>
        <taxon>Telluraves</taxon>
        <taxon>Australaves</taxon>
        <taxon>Passeriformes</taxon>
        <taxon>Sylvioidea</taxon>
        <taxon>Hirundinidae</taxon>
        <taxon>Hirundo</taxon>
    </lineage>
</organism>
<feature type="domain" description="Integrase catalytic" evidence="14">
    <location>
        <begin position="280"/>
        <end position="442"/>
    </location>
</feature>
<name>A0A3M0JYN0_HIRRU</name>
<evidence type="ECO:0000256" key="7">
    <source>
        <dbReference type="ARBA" id="ARBA00022833"/>
    </source>
</evidence>
<evidence type="ECO:0000256" key="13">
    <source>
        <dbReference type="SAM" id="MobiDB-lite"/>
    </source>
</evidence>
<evidence type="ECO:0000256" key="3">
    <source>
        <dbReference type="ARBA" id="ARBA00022722"/>
    </source>
</evidence>
<dbReference type="GO" id="GO:0004519">
    <property type="term" value="F:endonuclease activity"/>
    <property type="evidence" value="ECO:0007669"/>
    <property type="project" value="UniProtKB-KW"/>
</dbReference>
<dbReference type="GO" id="GO:0046872">
    <property type="term" value="F:metal ion binding"/>
    <property type="evidence" value="ECO:0007669"/>
    <property type="project" value="UniProtKB-KW"/>
</dbReference>
<evidence type="ECO:0000313" key="17">
    <source>
        <dbReference type="Proteomes" id="UP000269221"/>
    </source>
</evidence>
<dbReference type="EMBL" id="QRBI01000126">
    <property type="protein sequence ID" value="RMC04234.1"/>
    <property type="molecule type" value="Genomic_DNA"/>
</dbReference>
<feature type="region of interest" description="Disordered" evidence="13">
    <location>
        <begin position="499"/>
        <end position="548"/>
    </location>
</feature>
<proteinExistence type="predicted"/>
<dbReference type="PROSITE" id="PS51027">
    <property type="entry name" value="INTEGRASE_DBD"/>
    <property type="match status" value="1"/>
</dbReference>
<dbReference type="InterPro" id="IPR001584">
    <property type="entry name" value="Integrase_cat-core"/>
</dbReference>
<dbReference type="OrthoDB" id="9359997at2759"/>
<dbReference type="GO" id="GO:0016787">
    <property type="term" value="F:hydrolase activity"/>
    <property type="evidence" value="ECO:0007669"/>
    <property type="project" value="UniProtKB-KW"/>
</dbReference>
<evidence type="ECO:0000259" key="15">
    <source>
        <dbReference type="PROSITE" id="PS51027"/>
    </source>
</evidence>
<feature type="compositionally biased region" description="Basic and acidic residues" evidence="13">
    <location>
        <begin position="536"/>
        <end position="548"/>
    </location>
</feature>
<evidence type="ECO:0000313" key="16">
    <source>
        <dbReference type="EMBL" id="RMC04234.1"/>
    </source>
</evidence>
<keyword evidence="8" id="KW-0229">DNA integration</keyword>
<keyword evidence="5" id="KW-0255">Endonuclease</keyword>
<evidence type="ECO:0000256" key="2">
    <source>
        <dbReference type="ARBA" id="ARBA00022695"/>
    </source>
</evidence>
<evidence type="ECO:0000256" key="9">
    <source>
        <dbReference type="ARBA" id="ARBA00022918"/>
    </source>
</evidence>
<dbReference type="InterPro" id="IPR012337">
    <property type="entry name" value="RNaseH-like_sf"/>
</dbReference>
<keyword evidence="1" id="KW-0808">Transferase</keyword>
<evidence type="ECO:0000256" key="1">
    <source>
        <dbReference type="ARBA" id="ARBA00022679"/>
    </source>
</evidence>
<dbReference type="GO" id="GO:0003964">
    <property type="term" value="F:RNA-directed DNA polymerase activity"/>
    <property type="evidence" value="ECO:0007669"/>
    <property type="project" value="UniProtKB-KW"/>
</dbReference>
<dbReference type="PANTHER" id="PTHR41694:SF4">
    <property type="entry name" value="ENDOGENOUS RETROVIRUS GROUP K MEMBER 10 POL PROTEIN-RELATED"/>
    <property type="match status" value="1"/>
</dbReference>
<keyword evidence="9" id="KW-0695">RNA-directed DNA polymerase</keyword>
<dbReference type="Pfam" id="PF00665">
    <property type="entry name" value="rve"/>
    <property type="match status" value="1"/>
</dbReference>
<dbReference type="PANTHER" id="PTHR41694">
    <property type="entry name" value="ENDOGENOUS RETROVIRUS GROUP K MEMBER POL PROTEIN"/>
    <property type="match status" value="1"/>
</dbReference>
<dbReference type="Gene3D" id="3.30.420.10">
    <property type="entry name" value="Ribonuclease H-like superfamily/Ribonuclease H"/>
    <property type="match status" value="1"/>
</dbReference>
<dbReference type="SUPFAM" id="SSF50122">
    <property type="entry name" value="DNA-binding domain of retroviral integrase"/>
    <property type="match status" value="1"/>
</dbReference>
<dbReference type="AlphaFoldDB" id="A0A3M0JYN0"/>
<evidence type="ECO:0000256" key="10">
    <source>
        <dbReference type="ARBA" id="ARBA00023125"/>
    </source>
</evidence>
<dbReference type="GO" id="GO:0003677">
    <property type="term" value="F:DNA binding"/>
    <property type="evidence" value="ECO:0007669"/>
    <property type="project" value="UniProtKB-KW"/>
</dbReference>
<evidence type="ECO:0000256" key="8">
    <source>
        <dbReference type="ARBA" id="ARBA00022908"/>
    </source>
</evidence>
<evidence type="ECO:0000256" key="6">
    <source>
        <dbReference type="ARBA" id="ARBA00022801"/>
    </source>
</evidence>
<dbReference type="InterPro" id="IPR001037">
    <property type="entry name" value="Integrase_C_retrovir"/>
</dbReference>